<reference evidence="1 2" key="1">
    <citation type="submission" date="2016-03" db="EMBL/GenBank/DDBJ databases">
        <title>Comparative genomics of Pseudogymnoascus destructans, the fungus causing white-nose syndrome of bats.</title>
        <authorList>
            <person name="Palmer J.M."/>
            <person name="Drees K.P."/>
            <person name="Foster J.T."/>
            <person name="Lindner D.L."/>
        </authorList>
    </citation>
    <scope>NUCLEOTIDE SEQUENCE [LARGE SCALE GENOMIC DNA]</scope>
    <source>
        <strain evidence="1 2">UAMH 10579</strain>
    </source>
</reference>
<evidence type="ECO:0000313" key="2">
    <source>
        <dbReference type="Proteomes" id="UP000091956"/>
    </source>
</evidence>
<dbReference type="Gene3D" id="1.20.5.170">
    <property type="match status" value="1"/>
</dbReference>
<dbReference type="EMBL" id="KV460237">
    <property type="protein sequence ID" value="OBT95246.1"/>
    <property type="molecule type" value="Genomic_DNA"/>
</dbReference>
<reference evidence="2" key="2">
    <citation type="journal article" date="2018" name="Nat. Commun.">
        <title>Extreme sensitivity to ultraviolet light in the fungal pathogen causing white-nose syndrome of bats.</title>
        <authorList>
            <person name="Palmer J.M."/>
            <person name="Drees K.P."/>
            <person name="Foster J.T."/>
            <person name="Lindner D.L."/>
        </authorList>
    </citation>
    <scope>NUCLEOTIDE SEQUENCE [LARGE SCALE GENOMIC DNA]</scope>
    <source>
        <strain evidence="2">UAMH 10579</strain>
    </source>
</reference>
<evidence type="ECO:0008006" key="3">
    <source>
        <dbReference type="Google" id="ProtNLM"/>
    </source>
</evidence>
<gene>
    <name evidence="1" type="ORF">VE01_07591</name>
</gene>
<dbReference type="OrthoDB" id="3439545at2759"/>
<protein>
    <recommendedName>
        <fullName evidence="3">BZIP domain-containing protein</fullName>
    </recommendedName>
</protein>
<dbReference type="RefSeq" id="XP_018128979.1">
    <property type="nucleotide sequence ID" value="XM_018277024.1"/>
</dbReference>
<dbReference type="Proteomes" id="UP000091956">
    <property type="component" value="Unassembled WGS sequence"/>
</dbReference>
<proteinExistence type="predicted"/>
<dbReference type="InterPro" id="IPR046347">
    <property type="entry name" value="bZIP_sf"/>
</dbReference>
<dbReference type="AlphaFoldDB" id="A0A1B8GHF8"/>
<keyword evidence="2" id="KW-1185">Reference proteome</keyword>
<dbReference type="SUPFAM" id="SSF57959">
    <property type="entry name" value="Leucine zipper domain"/>
    <property type="match status" value="1"/>
</dbReference>
<sequence length="139" mass="14977">MAATSQIPNRTSQRAFRQRRTERLLALQSRVAGLEKQVDAAKVVNRLLAQMTCLRALGETEVDEVAGEPPSCDEGTGFQTCDLTLLGQGLGRGYWDAFAGREGEFEADDRVDWQTGGLGEGALSEASLFGRVLDGAGWA</sequence>
<dbReference type="GeneID" id="28840977"/>
<organism evidence="1 2">
    <name type="scientific">Pseudogymnoascus verrucosus</name>
    <dbReference type="NCBI Taxonomy" id="342668"/>
    <lineage>
        <taxon>Eukaryota</taxon>
        <taxon>Fungi</taxon>
        <taxon>Dikarya</taxon>
        <taxon>Ascomycota</taxon>
        <taxon>Pezizomycotina</taxon>
        <taxon>Leotiomycetes</taxon>
        <taxon>Thelebolales</taxon>
        <taxon>Thelebolaceae</taxon>
        <taxon>Pseudogymnoascus</taxon>
    </lineage>
</organism>
<name>A0A1B8GHF8_9PEZI</name>
<dbReference type="CDD" id="cd14688">
    <property type="entry name" value="bZIP_YAP"/>
    <property type="match status" value="1"/>
</dbReference>
<dbReference type="GO" id="GO:0003700">
    <property type="term" value="F:DNA-binding transcription factor activity"/>
    <property type="evidence" value="ECO:0007669"/>
    <property type="project" value="InterPro"/>
</dbReference>
<accession>A0A1B8GHF8</accession>
<evidence type="ECO:0000313" key="1">
    <source>
        <dbReference type="EMBL" id="OBT95246.1"/>
    </source>
</evidence>